<reference evidence="5" key="2">
    <citation type="submission" date="2020-09" db="EMBL/GenBank/DDBJ databases">
        <authorList>
            <person name="Sun Q."/>
            <person name="Zhou Y."/>
        </authorList>
    </citation>
    <scope>NUCLEOTIDE SEQUENCE</scope>
    <source>
        <strain evidence="5">CGMCC 4.5737</strain>
    </source>
</reference>
<dbReference type="PANTHER" id="PTHR30168">
    <property type="entry name" value="PUTATIVE MEMBRANE PROTEIN YPFJ"/>
    <property type="match status" value="1"/>
</dbReference>
<dbReference type="Proteomes" id="UP000637578">
    <property type="component" value="Unassembled WGS sequence"/>
</dbReference>
<dbReference type="GO" id="GO:0016020">
    <property type="term" value="C:membrane"/>
    <property type="evidence" value="ECO:0007669"/>
    <property type="project" value="UniProtKB-SubCell"/>
</dbReference>
<name>A0A8J3C5Z6_9PSEU</name>
<keyword evidence="5" id="KW-0645">Protease</keyword>
<keyword evidence="2" id="KW-0812">Transmembrane</keyword>
<gene>
    <name evidence="5" type="ORF">GCM10012275_03770</name>
</gene>
<evidence type="ECO:0000313" key="5">
    <source>
        <dbReference type="EMBL" id="GGM35777.1"/>
    </source>
</evidence>
<dbReference type="SUPFAM" id="SSF55486">
    <property type="entry name" value="Metalloproteases ('zincins'), catalytic domain"/>
    <property type="match status" value="1"/>
</dbReference>
<comment type="caution">
    <text evidence="5">The sequence shown here is derived from an EMBL/GenBank/DDBJ whole genome shotgun (WGS) entry which is preliminary data.</text>
</comment>
<reference evidence="5" key="1">
    <citation type="journal article" date="2014" name="Int. J. Syst. Evol. Microbiol.">
        <title>Complete genome sequence of Corynebacterium casei LMG S-19264T (=DSM 44701T), isolated from a smear-ripened cheese.</title>
        <authorList>
            <consortium name="US DOE Joint Genome Institute (JGI-PGF)"/>
            <person name="Walter F."/>
            <person name="Albersmeier A."/>
            <person name="Kalinowski J."/>
            <person name="Ruckert C."/>
        </authorList>
    </citation>
    <scope>NUCLEOTIDE SEQUENCE</scope>
    <source>
        <strain evidence="5">CGMCC 4.5737</strain>
    </source>
</reference>
<keyword evidence="5" id="KW-0378">Hydrolase</keyword>
<accession>A0A8J3C5Z6</accession>
<sequence length="446" mass="47360">MAALLGAGCAATVPGTPVAGDGVSRGEVDPFFVHGTDGGPTDRLAASTVTDVLQFWRQRFEPTFGKPWRDLRGGFYSVDTNSRTARPAPCTSKAAEVEGNAFYCPGEDAIAWDRAALLPVLREEFGDAAVVVVLAHELGHAVHHRAGIGVAEQREQPQRYPTILTEAMADCYAGAFVRWVSDGQAPHLRITGEQLDSALGALITFRDPVGTSRADSGAHGNAFDRVSAFQDGFRQGPKLCAGMTVHNRTFTQTSFASFEDRATGGNLDFGRIVESVGDDLDGYFASLLSERGKAWEKPTIRATRGVPGCEGGRQGPVAFCPNTRSIELDTSDILPELHKQIGDYATGTLLASRYGMASLVALGRRADGDDAGRTALCLAGAYTGAIAARREGFGLSPGDLDEAVQVLLADDYASRDLWGRGIDSGFDRVDVFRDGALNGPKACGLN</sequence>
<dbReference type="Pfam" id="PF04228">
    <property type="entry name" value="Zn_peptidase"/>
    <property type="match status" value="1"/>
</dbReference>
<dbReference type="InterPro" id="IPR007343">
    <property type="entry name" value="Uncharacterised_pept_Zn_put"/>
</dbReference>
<proteinExistence type="predicted"/>
<evidence type="ECO:0000313" key="6">
    <source>
        <dbReference type="Proteomes" id="UP000637578"/>
    </source>
</evidence>
<dbReference type="AlphaFoldDB" id="A0A8J3C5Z6"/>
<evidence type="ECO:0000256" key="4">
    <source>
        <dbReference type="ARBA" id="ARBA00023136"/>
    </source>
</evidence>
<keyword evidence="6" id="KW-1185">Reference proteome</keyword>
<dbReference type="EMBL" id="BMMK01000001">
    <property type="protein sequence ID" value="GGM35777.1"/>
    <property type="molecule type" value="Genomic_DNA"/>
</dbReference>
<evidence type="ECO:0000256" key="2">
    <source>
        <dbReference type="ARBA" id="ARBA00022692"/>
    </source>
</evidence>
<keyword evidence="5" id="KW-0031">Aminopeptidase</keyword>
<protein>
    <submittedName>
        <fullName evidence="5">Aminopeptidase</fullName>
    </submittedName>
</protein>
<dbReference type="PANTHER" id="PTHR30168:SF0">
    <property type="entry name" value="INNER MEMBRANE PROTEIN"/>
    <property type="match status" value="1"/>
</dbReference>
<keyword evidence="3" id="KW-1133">Transmembrane helix</keyword>
<organism evidence="5 6">
    <name type="scientific">Longimycelium tulufanense</name>
    <dbReference type="NCBI Taxonomy" id="907463"/>
    <lineage>
        <taxon>Bacteria</taxon>
        <taxon>Bacillati</taxon>
        <taxon>Actinomycetota</taxon>
        <taxon>Actinomycetes</taxon>
        <taxon>Pseudonocardiales</taxon>
        <taxon>Pseudonocardiaceae</taxon>
        <taxon>Longimycelium</taxon>
    </lineage>
</organism>
<evidence type="ECO:0000256" key="3">
    <source>
        <dbReference type="ARBA" id="ARBA00022989"/>
    </source>
</evidence>
<keyword evidence="4" id="KW-0472">Membrane</keyword>
<comment type="subcellular location">
    <subcellularLocation>
        <location evidence="1">Membrane</location>
        <topology evidence="1">Single-pass membrane protein</topology>
    </subcellularLocation>
</comment>
<evidence type="ECO:0000256" key="1">
    <source>
        <dbReference type="ARBA" id="ARBA00004167"/>
    </source>
</evidence>
<dbReference type="GO" id="GO:0004177">
    <property type="term" value="F:aminopeptidase activity"/>
    <property type="evidence" value="ECO:0007669"/>
    <property type="project" value="UniProtKB-KW"/>
</dbReference>